<organism evidence="2 3">
    <name type="scientific">Symmachiella macrocystis</name>
    <dbReference type="NCBI Taxonomy" id="2527985"/>
    <lineage>
        <taxon>Bacteria</taxon>
        <taxon>Pseudomonadati</taxon>
        <taxon>Planctomycetota</taxon>
        <taxon>Planctomycetia</taxon>
        <taxon>Planctomycetales</taxon>
        <taxon>Planctomycetaceae</taxon>
        <taxon>Symmachiella</taxon>
    </lineage>
</organism>
<name>A0A5C6BSM8_9PLAN</name>
<dbReference type="RefSeq" id="WP_146371442.1">
    <property type="nucleotide sequence ID" value="NZ_SJPP01000001.1"/>
</dbReference>
<protein>
    <submittedName>
        <fullName evidence="2">Uncharacterized protein</fullName>
    </submittedName>
</protein>
<evidence type="ECO:0000313" key="3">
    <source>
        <dbReference type="Proteomes" id="UP000320735"/>
    </source>
</evidence>
<sequence>MRNIPSHSLERVDAFFAAQQPGKRISRVLLWSGLIVGGLLWLPTVLTDKPTVNDTPLTVVDPFVNVPLIGESTNSVHFEQAN</sequence>
<proteinExistence type="predicted"/>
<accession>A0A5C6BSM8</accession>
<comment type="caution">
    <text evidence="2">The sequence shown here is derived from an EMBL/GenBank/DDBJ whole genome shotgun (WGS) entry which is preliminary data.</text>
</comment>
<dbReference type="AlphaFoldDB" id="A0A5C6BSM8"/>
<feature type="transmembrane region" description="Helical" evidence="1">
    <location>
        <begin position="28"/>
        <end position="46"/>
    </location>
</feature>
<reference evidence="2 3" key="1">
    <citation type="submission" date="2019-02" db="EMBL/GenBank/DDBJ databases">
        <title>Deep-cultivation of Planctomycetes and their phenomic and genomic characterization uncovers novel biology.</title>
        <authorList>
            <person name="Wiegand S."/>
            <person name="Jogler M."/>
            <person name="Boedeker C."/>
            <person name="Pinto D."/>
            <person name="Vollmers J."/>
            <person name="Rivas-Marin E."/>
            <person name="Kohn T."/>
            <person name="Peeters S.H."/>
            <person name="Heuer A."/>
            <person name="Rast P."/>
            <person name="Oberbeckmann S."/>
            <person name="Bunk B."/>
            <person name="Jeske O."/>
            <person name="Meyerdierks A."/>
            <person name="Storesund J.E."/>
            <person name="Kallscheuer N."/>
            <person name="Luecker S."/>
            <person name="Lage O.M."/>
            <person name="Pohl T."/>
            <person name="Merkel B.J."/>
            <person name="Hornburger P."/>
            <person name="Mueller R.-W."/>
            <person name="Bruemmer F."/>
            <person name="Labrenz M."/>
            <person name="Spormann A.M."/>
            <person name="Op Den Camp H."/>
            <person name="Overmann J."/>
            <person name="Amann R."/>
            <person name="Jetten M.S.M."/>
            <person name="Mascher T."/>
            <person name="Medema M.H."/>
            <person name="Devos D.P."/>
            <person name="Kaster A.-K."/>
            <person name="Ovreas L."/>
            <person name="Rohde M."/>
            <person name="Galperin M.Y."/>
            <person name="Jogler C."/>
        </authorList>
    </citation>
    <scope>NUCLEOTIDE SEQUENCE [LARGE SCALE GENOMIC DNA]</scope>
    <source>
        <strain evidence="2 3">CA54</strain>
    </source>
</reference>
<keyword evidence="1" id="KW-0812">Transmembrane</keyword>
<keyword evidence="1" id="KW-0472">Membrane</keyword>
<dbReference type="Proteomes" id="UP000320735">
    <property type="component" value="Unassembled WGS sequence"/>
</dbReference>
<gene>
    <name evidence="2" type="ORF">CA54_30690</name>
</gene>
<evidence type="ECO:0000256" key="1">
    <source>
        <dbReference type="SAM" id="Phobius"/>
    </source>
</evidence>
<dbReference type="EMBL" id="SJPP01000001">
    <property type="protein sequence ID" value="TWU14226.1"/>
    <property type="molecule type" value="Genomic_DNA"/>
</dbReference>
<keyword evidence="1" id="KW-1133">Transmembrane helix</keyword>
<keyword evidence="3" id="KW-1185">Reference proteome</keyword>
<evidence type="ECO:0000313" key="2">
    <source>
        <dbReference type="EMBL" id="TWU14226.1"/>
    </source>
</evidence>
<dbReference type="OrthoDB" id="9872375at2"/>